<evidence type="ECO:0000256" key="6">
    <source>
        <dbReference type="ARBA" id="ARBA00022824"/>
    </source>
</evidence>
<gene>
    <name evidence="15" type="ORF">M413DRAFT_441571</name>
</gene>
<dbReference type="SUPFAM" id="SSF53474">
    <property type="entry name" value="alpha/beta-Hydrolases"/>
    <property type="match status" value="1"/>
</dbReference>
<dbReference type="Gene3D" id="3.40.50.1820">
    <property type="entry name" value="alpha/beta hydrolase"/>
    <property type="match status" value="1"/>
</dbReference>
<dbReference type="InterPro" id="IPR056824">
    <property type="entry name" value="PGAP1_TMD"/>
</dbReference>
<feature type="transmembrane region" description="Helical" evidence="10">
    <location>
        <begin position="715"/>
        <end position="737"/>
    </location>
</feature>
<dbReference type="OrthoDB" id="348976at2759"/>
<keyword evidence="12" id="KW-0732">Signal</keyword>
<dbReference type="Proteomes" id="UP000053424">
    <property type="component" value="Unassembled WGS sequence"/>
</dbReference>
<dbReference type="GO" id="GO:0050185">
    <property type="term" value="F:phosphatidylinositol deacylase activity"/>
    <property type="evidence" value="ECO:0007669"/>
    <property type="project" value="TreeGrafter"/>
</dbReference>
<evidence type="ECO:0000256" key="10">
    <source>
        <dbReference type="RuleBase" id="RU365011"/>
    </source>
</evidence>
<dbReference type="GO" id="GO:0015031">
    <property type="term" value="P:protein transport"/>
    <property type="evidence" value="ECO:0007669"/>
    <property type="project" value="UniProtKB-KW"/>
</dbReference>
<dbReference type="Pfam" id="PF25140">
    <property type="entry name" value="PGAP1_TMD"/>
    <property type="match status" value="1"/>
</dbReference>
<feature type="signal peptide" evidence="12">
    <location>
        <begin position="1"/>
        <end position="23"/>
    </location>
</feature>
<keyword evidence="8 10" id="KW-1133">Transmembrane helix</keyword>
<dbReference type="GO" id="GO:0006888">
    <property type="term" value="P:endoplasmic reticulum to Golgi vesicle-mediated transport"/>
    <property type="evidence" value="ECO:0007669"/>
    <property type="project" value="TreeGrafter"/>
</dbReference>
<dbReference type="InterPro" id="IPR029058">
    <property type="entry name" value="AB_hydrolase_fold"/>
</dbReference>
<dbReference type="STRING" id="686832.A0A0C2Y9G7"/>
<dbReference type="GO" id="GO:0005789">
    <property type="term" value="C:endoplasmic reticulum membrane"/>
    <property type="evidence" value="ECO:0007669"/>
    <property type="project" value="UniProtKB-SubCell"/>
</dbReference>
<comment type="similarity">
    <text evidence="2 10">Belongs to the GPI inositol-deacylase family.</text>
</comment>
<keyword evidence="9 10" id="KW-0472">Membrane</keyword>
<feature type="transmembrane region" description="Helical" evidence="10">
    <location>
        <begin position="749"/>
        <end position="775"/>
    </location>
</feature>
<keyword evidence="6 10" id="KW-0256">Endoplasmic reticulum</keyword>
<evidence type="ECO:0000256" key="9">
    <source>
        <dbReference type="ARBA" id="ARBA00023136"/>
    </source>
</evidence>
<dbReference type="AlphaFoldDB" id="A0A0C2Y9G7"/>
<sequence>MPTFVTSLLGIFSLLALLLCYRASLDIADSLSPQGCRMSWMSPSYVQQQGFNLSWSPLARRYSLWLYREVGWDSVQETGQRTDSLPVIFIPGNAGSSHQIRSIASSATRHYYSSPYVVSPAFASRSLKPLDFFAVEFNEDLSAFHGSTLESQIAYTSQAISYILSFYPLGTKIIVMGHSMGGIVATSLFPSSNISAIITMSTPHTLPPARFDSRIDTLYASLRTSLEEDATPIVSLCGGATDMMIPSDSCILPKSSKGIFRRTVFTSALEGAWTGVGHREMVWCHQVRWRVARAALELGGARRLASRAVILDKWLRDGHALPLEASSLDQDGNLEISDPSKLEVLQIGQNLVLKNPSVSKTYLLPVDDSASSGRLTVFVSQGRISSVSPENASPLRVSVFSCTGHPSTSVHCVTQKPETLKLVPNPVPGKPFPVPHEGSDESDGVVLYEAHIPQINGHHWIGVGVNNVNGQGWIVAGLDFKTPVVSQARTFSLLFGTLSLSVPADEGLATSFMLPNMLSNALVVYRVIPHQTFMPMCSDALLPPLLMHTSHPAETHYFPLATARNRRTLLHTHLLAPFIDQTSYLSSWLNFTIYSSGERGCKREFEKFDVAIDWSATLGRWASRYITTLVCWAAGVASLVVFAAWSQQVYGAPMPSVEQSLINYTRFMFRYLLPGSLAFSILPLPRSLYMGNGGVFLLAPITPLILLIASGLVCVVWWILLLLLTVIGTSSALIFGSRIEKVGVAKRTILSLIVICAMIFVFVPWQVAYLGCWLLHLHTCASSTQYLKREISSNVSEAVPLVDHARRRDSIDSPNYPPPAIQVKGSSDTGDIKRGNANHNLHLLLLMTWLLPLTAPVLAVWVRTLLTAGYTTPFDGDHNFLAVLPFLVLTDFASWTPGALFEKANFEKKVSLRWVLVAIAGTAFLYGSRRPYLVLDVARVAVWGIVICRIGRRYWGGSSWASAA</sequence>
<keyword evidence="3 10" id="KW-0813">Transport</keyword>
<dbReference type="EC" id="3.1.-.-" evidence="10"/>
<feature type="chain" id="PRO_5002159491" description="GPI inositol-deacylase" evidence="12">
    <location>
        <begin position="24"/>
        <end position="964"/>
    </location>
</feature>
<evidence type="ECO:0000256" key="8">
    <source>
        <dbReference type="ARBA" id="ARBA00022989"/>
    </source>
</evidence>
<evidence type="ECO:0000256" key="12">
    <source>
        <dbReference type="SAM" id="SignalP"/>
    </source>
</evidence>
<keyword evidence="7 10" id="KW-0653">Protein transport</keyword>
<feature type="domain" description="GPI inositol-deacylase transmembrane" evidence="14">
    <location>
        <begin position="610"/>
        <end position="947"/>
    </location>
</feature>
<dbReference type="InterPro" id="IPR039529">
    <property type="entry name" value="PGAP1/BST1"/>
</dbReference>
<feature type="transmembrane region" description="Helical" evidence="10">
    <location>
        <begin position="882"/>
        <end position="901"/>
    </location>
</feature>
<evidence type="ECO:0000259" key="13">
    <source>
        <dbReference type="Pfam" id="PF07819"/>
    </source>
</evidence>
<reference evidence="15 16" key="1">
    <citation type="submission" date="2014-04" db="EMBL/GenBank/DDBJ databases">
        <authorList>
            <consortium name="DOE Joint Genome Institute"/>
            <person name="Kuo A."/>
            <person name="Gay G."/>
            <person name="Dore J."/>
            <person name="Kohler A."/>
            <person name="Nagy L.G."/>
            <person name="Floudas D."/>
            <person name="Copeland A."/>
            <person name="Barry K.W."/>
            <person name="Cichocki N."/>
            <person name="Veneault-Fourrey C."/>
            <person name="LaButti K."/>
            <person name="Lindquist E.A."/>
            <person name="Lipzen A."/>
            <person name="Lundell T."/>
            <person name="Morin E."/>
            <person name="Murat C."/>
            <person name="Sun H."/>
            <person name="Tunlid A."/>
            <person name="Henrissat B."/>
            <person name="Grigoriev I.V."/>
            <person name="Hibbett D.S."/>
            <person name="Martin F."/>
            <person name="Nordberg H.P."/>
            <person name="Cantor M.N."/>
            <person name="Hua S.X."/>
        </authorList>
    </citation>
    <scope>NUCLEOTIDE SEQUENCE [LARGE SCALE GENOMIC DNA]</scope>
    <source>
        <strain evidence="16">h7</strain>
    </source>
</reference>
<evidence type="ECO:0000256" key="2">
    <source>
        <dbReference type="ARBA" id="ARBA00006931"/>
    </source>
</evidence>
<evidence type="ECO:0000256" key="5">
    <source>
        <dbReference type="ARBA" id="ARBA00022801"/>
    </source>
</evidence>
<feature type="transmembrane region" description="Helical" evidence="10">
    <location>
        <begin position="667"/>
        <end position="684"/>
    </location>
</feature>
<feature type="transmembrane region" description="Helical" evidence="10">
    <location>
        <begin position="625"/>
        <end position="646"/>
    </location>
</feature>
<evidence type="ECO:0000256" key="3">
    <source>
        <dbReference type="ARBA" id="ARBA00022448"/>
    </source>
</evidence>
<dbReference type="PANTHER" id="PTHR15495:SF7">
    <property type="entry name" value="GPI INOSITOL-DEACYLASE"/>
    <property type="match status" value="1"/>
</dbReference>
<evidence type="ECO:0000256" key="7">
    <source>
        <dbReference type="ARBA" id="ARBA00022927"/>
    </source>
</evidence>
<feature type="transmembrane region" description="Helical" evidence="10">
    <location>
        <begin position="910"/>
        <end position="926"/>
    </location>
</feature>
<protein>
    <recommendedName>
        <fullName evidence="10">GPI inositol-deacylase</fullName>
        <ecNumber evidence="10">3.1.-.-</ecNumber>
    </recommendedName>
</protein>
<feature type="region of interest" description="Disordered" evidence="11">
    <location>
        <begin position="808"/>
        <end position="829"/>
    </location>
</feature>
<name>A0A0C2Y9G7_HEBCY</name>
<accession>A0A0C2Y9G7</accession>
<evidence type="ECO:0000256" key="1">
    <source>
        <dbReference type="ARBA" id="ARBA00004477"/>
    </source>
</evidence>
<dbReference type="GO" id="GO:0006505">
    <property type="term" value="P:GPI anchor metabolic process"/>
    <property type="evidence" value="ECO:0007669"/>
    <property type="project" value="TreeGrafter"/>
</dbReference>
<proteinExistence type="inferred from homology"/>
<reference evidence="16" key="2">
    <citation type="submission" date="2015-01" db="EMBL/GenBank/DDBJ databases">
        <title>Evolutionary Origins and Diversification of the Mycorrhizal Mutualists.</title>
        <authorList>
            <consortium name="DOE Joint Genome Institute"/>
            <consortium name="Mycorrhizal Genomics Consortium"/>
            <person name="Kohler A."/>
            <person name="Kuo A."/>
            <person name="Nagy L.G."/>
            <person name="Floudas D."/>
            <person name="Copeland A."/>
            <person name="Barry K.W."/>
            <person name="Cichocki N."/>
            <person name="Veneault-Fourrey C."/>
            <person name="LaButti K."/>
            <person name="Lindquist E.A."/>
            <person name="Lipzen A."/>
            <person name="Lundell T."/>
            <person name="Morin E."/>
            <person name="Murat C."/>
            <person name="Riley R."/>
            <person name="Ohm R."/>
            <person name="Sun H."/>
            <person name="Tunlid A."/>
            <person name="Henrissat B."/>
            <person name="Grigoriev I.V."/>
            <person name="Hibbett D.S."/>
            <person name="Martin F."/>
        </authorList>
    </citation>
    <scope>NUCLEOTIDE SEQUENCE [LARGE SCALE GENOMIC DNA]</scope>
    <source>
        <strain evidence="16">h7</strain>
    </source>
</reference>
<dbReference type="PANTHER" id="PTHR15495">
    <property type="entry name" value="NEGATIVE REGULATOR OF VESICLE FORMATION-RELATED"/>
    <property type="match status" value="1"/>
</dbReference>
<keyword evidence="16" id="KW-1185">Reference proteome</keyword>
<evidence type="ECO:0000313" key="16">
    <source>
        <dbReference type="Proteomes" id="UP000053424"/>
    </source>
</evidence>
<keyword evidence="4 10" id="KW-0812">Transmembrane</keyword>
<evidence type="ECO:0000259" key="14">
    <source>
        <dbReference type="Pfam" id="PF25140"/>
    </source>
</evidence>
<dbReference type="EMBL" id="KN831771">
    <property type="protein sequence ID" value="KIM46483.1"/>
    <property type="molecule type" value="Genomic_DNA"/>
</dbReference>
<comment type="function">
    <text evidence="10">Involved in inositol deacylation of GPI-anchored proteins which plays important roles in the quality control and ER-associated degradation of GPI-anchored proteins.</text>
</comment>
<evidence type="ECO:0000313" key="15">
    <source>
        <dbReference type="EMBL" id="KIM46483.1"/>
    </source>
</evidence>
<evidence type="ECO:0000256" key="11">
    <source>
        <dbReference type="SAM" id="MobiDB-lite"/>
    </source>
</evidence>
<dbReference type="InterPro" id="IPR012908">
    <property type="entry name" value="PGAP1-ab_dom-like"/>
</dbReference>
<feature type="domain" description="GPI inositol-deacylase PGAP1-like alpha/beta" evidence="13">
    <location>
        <begin position="83"/>
        <end position="297"/>
    </location>
</feature>
<comment type="subcellular location">
    <subcellularLocation>
        <location evidence="1">Endoplasmic reticulum membrane</location>
        <topology evidence="1">Multi-pass membrane protein</topology>
    </subcellularLocation>
</comment>
<organism evidence="15 16">
    <name type="scientific">Hebeloma cylindrosporum</name>
    <dbReference type="NCBI Taxonomy" id="76867"/>
    <lineage>
        <taxon>Eukaryota</taxon>
        <taxon>Fungi</taxon>
        <taxon>Dikarya</taxon>
        <taxon>Basidiomycota</taxon>
        <taxon>Agaricomycotina</taxon>
        <taxon>Agaricomycetes</taxon>
        <taxon>Agaricomycetidae</taxon>
        <taxon>Agaricales</taxon>
        <taxon>Agaricineae</taxon>
        <taxon>Hymenogastraceae</taxon>
        <taxon>Hebeloma</taxon>
    </lineage>
</organism>
<dbReference type="Pfam" id="PF07819">
    <property type="entry name" value="PGAP1"/>
    <property type="match status" value="1"/>
</dbReference>
<evidence type="ECO:0000256" key="4">
    <source>
        <dbReference type="ARBA" id="ARBA00022692"/>
    </source>
</evidence>
<feature type="transmembrane region" description="Helical" evidence="10">
    <location>
        <begin position="843"/>
        <end position="862"/>
    </location>
</feature>
<dbReference type="HOGENOM" id="CLU_006103_0_0_1"/>
<keyword evidence="5 10" id="KW-0378">Hydrolase</keyword>